<evidence type="ECO:0000313" key="2">
    <source>
        <dbReference type="Proteomes" id="UP000253099"/>
    </source>
</evidence>
<dbReference type="EMBL" id="NIZT01000023">
    <property type="protein sequence ID" value="RBQ23570.1"/>
    <property type="molecule type" value="Genomic_DNA"/>
</dbReference>
<dbReference type="AlphaFoldDB" id="A0A366MCZ2"/>
<comment type="caution">
    <text evidence="1">The sequence shown here is derived from an EMBL/GenBank/DDBJ whole genome shotgun (WGS) entry which is preliminary data.</text>
</comment>
<gene>
    <name evidence="1" type="ORF">ALNOE001_08540</name>
</gene>
<reference evidence="1 2" key="1">
    <citation type="submission" date="2018-06" db="EMBL/GenBank/DDBJ databases">
        <title>Genomic insight into two independent archaeal endosymbiosis events.</title>
        <authorList>
            <person name="Lind A.E."/>
            <person name="Lewis W.H."/>
            <person name="Spang A."/>
            <person name="Guy L."/>
            <person name="Embley M.T."/>
            <person name="Ettema T.J.G."/>
        </authorList>
    </citation>
    <scope>NUCLEOTIDE SEQUENCE [LARGE SCALE GENOMIC DNA]</scope>
    <source>
        <strain evidence="1">NOE</strain>
    </source>
</reference>
<protein>
    <submittedName>
        <fullName evidence="1">Uncharacterized protein</fullName>
    </submittedName>
</protein>
<sequence>MDILDEMKVVESSGKKYGKIYMLSDRMENHYDEFEEIWNQLKE</sequence>
<evidence type="ECO:0000313" key="1">
    <source>
        <dbReference type="EMBL" id="RBQ23570.1"/>
    </source>
</evidence>
<accession>A0A366MCZ2</accession>
<dbReference type="Proteomes" id="UP000253099">
    <property type="component" value="Unassembled WGS sequence"/>
</dbReference>
<organism evidence="1 2">
    <name type="scientific">Candidatus Methanobinarius endosymbioticus</name>
    <dbReference type="NCBI Taxonomy" id="2006182"/>
    <lineage>
        <taxon>Archaea</taxon>
        <taxon>Methanobacteriati</taxon>
        <taxon>Methanobacteriota</taxon>
        <taxon>Methanomada group</taxon>
        <taxon>Methanobacteria</taxon>
        <taxon>Methanobacteriales</taxon>
        <taxon>Methanobacteriaceae</taxon>
        <taxon>Candidatus Methanobinarius</taxon>
    </lineage>
</organism>
<name>A0A366MCZ2_9EURY</name>
<keyword evidence="2" id="KW-1185">Reference proteome</keyword>
<proteinExistence type="predicted"/>